<feature type="region of interest" description="Disordered" evidence="1">
    <location>
        <begin position="855"/>
        <end position="904"/>
    </location>
</feature>
<protein>
    <submittedName>
        <fullName evidence="2">Uncharacterized protein</fullName>
    </submittedName>
</protein>
<dbReference type="STRING" id="139825.A0A401GLW8"/>
<dbReference type="OrthoDB" id="3331951at2759"/>
<dbReference type="InParanoid" id="A0A401GLW8"/>
<evidence type="ECO:0000256" key="1">
    <source>
        <dbReference type="SAM" id="MobiDB-lite"/>
    </source>
</evidence>
<dbReference type="Proteomes" id="UP000287166">
    <property type="component" value="Unassembled WGS sequence"/>
</dbReference>
<dbReference type="RefSeq" id="XP_027614073.1">
    <property type="nucleotide sequence ID" value="XM_027758272.1"/>
</dbReference>
<keyword evidence="3" id="KW-1185">Reference proteome</keyword>
<feature type="region of interest" description="Disordered" evidence="1">
    <location>
        <begin position="426"/>
        <end position="499"/>
    </location>
</feature>
<organism evidence="2 3">
    <name type="scientific">Sparassis crispa</name>
    <dbReference type="NCBI Taxonomy" id="139825"/>
    <lineage>
        <taxon>Eukaryota</taxon>
        <taxon>Fungi</taxon>
        <taxon>Dikarya</taxon>
        <taxon>Basidiomycota</taxon>
        <taxon>Agaricomycotina</taxon>
        <taxon>Agaricomycetes</taxon>
        <taxon>Polyporales</taxon>
        <taxon>Sparassidaceae</taxon>
        <taxon>Sparassis</taxon>
    </lineage>
</organism>
<gene>
    <name evidence="2" type="ORF">SCP_0502070</name>
</gene>
<comment type="caution">
    <text evidence="2">The sequence shown here is derived from an EMBL/GenBank/DDBJ whole genome shotgun (WGS) entry which is preliminary data.</text>
</comment>
<dbReference type="AlphaFoldDB" id="A0A401GLW8"/>
<evidence type="ECO:0000313" key="3">
    <source>
        <dbReference type="Proteomes" id="UP000287166"/>
    </source>
</evidence>
<accession>A0A401GLW8</accession>
<proteinExistence type="predicted"/>
<sequence length="904" mass="101965">MTRLDARVSLPRNNGSMMVLYYPKWRDSKHGAHAAVVTKVSEAITARANAKGWDRPKVNTQQIGNWFANNKAALDLRIIPGTTDHKFSLADAERMAKDDDYPDPTEGEGGADPAAVDNDDVEPFSVEEDAADVRKKMTGQKWSLRKTAHWAWQEELLERVGQEHPDAKDQVEKLVWYTKAFVDKWHDLTDKERDELKVLAAKKMEESQMDRAGQIAYAQKHLGRMGEDFIQTVETKMGGKVLILLALLTEKLTQIRRTKLQSPDTGGFLKFTDSVDDWQKDSWKKWRMWAMNVMIPDELKDNDAEEEDEIALTDVQHEIDDDGNAIIPAFEETWKLTQKRHLVWAIVTHQHRKIVDSKRAKCPWKKISEDVHKYIDEACWPDSVVFAEPWNIGVDNIDLLLKHWVNRQAIGSVAFQFLVAADGGDAVKPRGKKQKDVTDMNVGDSADEGDQDDNDNEVEVGVNRHTKGKGKQPAMRKKHVPPHSEEEFDLDNVSSGEDDSVGVKMKAAMNKAKSMHTANTAYDEEGWQPFSAQNLVDVPRTGDTSSSGVAGAPAATAHARKLYPRIANHLEDIILWPRSMMVDADWYKHDVSRIVIPPPAFSLPDPTENDAAELEWVDCQKAILLTTSARFQGFRILDLEHIIQQLSMAWLDNPGCFALQLLADDTAAIPEEYVKVWKYEPGVWQAIEHPLREQWTLAGNWCVTLMLKEYPRPAWASWELAHRELPPDFCTPKGIETFCAYIEARPYQGFEMLTSALELSLMTLAIGLVLRFIAEHNDPQTVALGLDDTLVLQLRRLCWLFARQIHAYTKIAYAEGGLTADEFSAYSAMTGLVEEPVIVEHWMLIKTTSAPADSQAATADSTAVQPQASSQLQRRRAQPTPPPVEFLANSDDELAPQECPKTRQ</sequence>
<feature type="compositionally biased region" description="Acidic residues" evidence="1">
    <location>
        <begin position="445"/>
        <end position="458"/>
    </location>
</feature>
<evidence type="ECO:0000313" key="2">
    <source>
        <dbReference type="EMBL" id="GBE83160.1"/>
    </source>
</evidence>
<feature type="region of interest" description="Disordered" evidence="1">
    <location>
        <begin position="97"/>
        <end position="120"/>
    </location>
</feature>
<feature type="compositionally biased region" description="Low complexity" evidence="1">
    <location>
        <begin position="855"/>
        <end position="872"/>
    </location>
</feature>
<reference evidence="2 3" key="1">
    <citation type="journal article" date="2018" name="Sci. Rep.">
        <title>Genome sequence of the cauliflower mushroom Sparassis crispa (Hanabiratake) and its association with beneficial usage.</title>
        <authorList>
            <person name="Kiyama R."/>
            <person name="Furutani Y."/>
            <person name="Kawaguchi K."/>
            <person name="Nakanishi T."/>
        </authorList>
    </citation>
    <scope>NUCLEOTIDE SEQUENCE [LARGE SCALE GENOMIC DNA]</scope>
</reference>
<dbReference type="EMBL" id="BFAD01000005">
    <property type="protein sequence ID" value="GBE83160.1"/>
    <property type="molecule type" value="Genomic_DNA"/>
</dbReference>
<dbReference type="GeneID" id="38780077"/>
<name>A0A401GLW8_9APHY</name>
<feature type="compositionally biased region" description="Basic residues" evidence="1">
    <location>
        <begin position="464"/>
        <end position="481"/>
    </location>
</feature>
<feature type="compositionally biased region" description="Acidic residues" evidence="1">
    <location>
        <begin position="486"/>
        <end position="499"/>
    </location>
</feature>